<dbReference type="RefSeq" id="WP_138403618.1">
    <property type="nucleotide sequence ID" value="NZ_JACCEL010000050.1"/>
</dbReference>
<keyword evidence="10" id="KW-1185">Reference proteome</keyword>
<protein>
    <submittedName>
        <fullName evidence="8">Redoxin domain-containing protein</fullName>
    </submittedName>
</protein>
<dbReference type="EMBL" id="JACCEL010000050">
    <property type="protein sequence ID" value="MBG9979324.1"/>
    <property type="molecule type" value="Genomic_DNA"/>
</dbReference>
<dbReference type="PANTHER" id="PTHR43110:SF1">
    <property type="entry name" value="THIOL PEROXIDASE"/>
    <property type="match status" value="1"/>
</dbReference>
<dbReference type="EMBL" id="VBSP01000002">
    <property type="protein sequence ID" value="TLQ49336.1"/>
    <property type="molecule type" value="Genomic_DNA"/>
</dbReference>
<evidence type="ECO:0000256" key="4">
    <source>
        <dbReference type="ARBA" id="ARBA00023284"/>
    </source>
</evidence>
<dbReference type="InterPro" id="IPR050455">
    <property type="entry name" value="Tpx_Peroxidase_subfamily"/>
</dbReference>
<dbReference type="InterPro" id="IPR013766">
    <property type="entry name" value="Thioredoxin_domain"/>
</dbReference>
<organism evidence="8 9">
    <name type="scientific">Ruoffia tabacinasalis</name>
    <dbReference type="NCBI Taxonomy" id="87458"/>
    <lineage>
        <taxon>Bacteria</taxon>
        <taxon>Bacillati</taxon>
        <taxon>Bacillota</taxon>
        <taxon>Bacilli</taxon>
        <taxon>Lactobacillales</taxon>
        <taxon>Aerococcaceae</taxon>
        <taxon>Ruoffia</taxon>
    </lineage>
</organism>
<comment type="caution">
    <text evidence="8">The sequence shown here is derived from an EMBL/GenBank/DDBJ whole genome shotgun (WGS) entry which is preliminary data.</text>
</comment>
<evidence type="ECO:0000256" key="5">
    <source>
        <dbReference type="SAM" id="MobiDB-lite"/>
    </source>
</evidence>
<evidence type="ECO:0000259" key="6">
    <source>
        <dbReference type="PROSITE" id="PS51352"/>
    </source>
</evidence>
<keyword evidence="1" id="KW-0575">Peroxidase</keyword>
<dbReference type="Proteomes" id="UP000306420">
    <property type="component" value="Unassembled WGS sequence"/>
</dbReference>
<dbReference type="InterPro" id="IPR013740">
    <property type="entry name" value="Redoxin"/>
</dbReference>
<dbReference type="Gene3D" id="3.40.30.10">
    <property type="entry name" value="Glutaredoxin"/>
    <property type="match status" value="1"/>
</dbReference>
<keyword evidence="4" id="KW-0676">Redox-active center</keyword>
<reference evidence="8 9" key="1">
    <citation type="submission" date="2019-05" db="EMBL/GenBank/DDBJ databases">
        <title>The metagenome of a microbial culture collection derived from dairy environment covers the genomic content of the human microbiome.</title>
        <authorList>
            <person name="Roder T."/>
            <person name="Wuthrich D."/>
            <person name="Sattari Z."/>
            <person name="Von Ah U."/>
            <person name="Bar C."/>
            <person name="Ronchi F."/>
            <person name="Macpherson A.J."/>
            <person name="Ganal-Vonarburg S.C."/>
            <person name="Bruggmann R."/>
            <person name="Vergeres G."/>
        </authorList>
    </citation>
    <scope>NUCLEOTIDE SEQUENCE [LARGE SCALE GENOMIC DNA]</scope>
    <source>
        <strain evidence="8 9">FAM 24227</strain>
    </source>
</reference>
<evidence type="ECO:0000256" key="2">
    <source>
        <dbReference type="ARBA" id="ARBA00022862"/>
    </source>
</evidence>
<name>A0A5R9EG34_9LACT</name>
<keyword evidence="2" id="KW-0049">Antioxidant</keyword>
<dbReference type="PANTHER" id="PTHR43110">
    <property type="entry name" value="THIOL PEROXIDASE"/>
    <property type="match status" value="1"/>
</dbReference>
<evidence type="ECO:0000256" key="3">
    <source>
        <dbReference type="ARBA" id="ARBA00023157"/>
    </source>
</evidence>
<reference evidence="7 10" key="2">
    <citation type="submission" date="2020-07" db="EMBL/GenBank/DDBJ databases">
        <title>Facklamia lactis sp. nov., isolated from raw milk.</title>
        <authorList>
            <person name="Doll E.V."/>
            <person name="Huptas C."/>
            <person name="Staib L."/>
            <person name="Wenning M."/>
            <person name="Scherer S."/>
        </authorList>
    </citation>
    <scope>NUCLEOTIDE SEQUENCE [LARGE SCALE GENOMIC DNA]</scope>
    <source>
        <strain evidence="7 10">DSM 104272</strain>
    </source>
</reference>
<evidence type="ECO:0000256" key="1">
    <source>
        <dbReference type="ARBA" id="ARBA00022559"/>
    </source>
</evidence>
<dbReference type="AlphaFoldDB" id="A0A5R9EG34"/>
<dbReference type="OrthoDB" id="9781543at2"/>
<dbReference type="Proteomes" id="UP000823401">
    <property type="component" value="Unassembled WGS sequence"/>
</dbReference>
<dbReference type="GO" id="GO:0004601">
    <property type="term" value="F:peroxidase activity"/>
    <property type="evidence" value="ECO:0007669"/>
    <property type="project" value="UniProtKB-KW"/>
</dbReference>
<feature type="region of interest" description="Disordered" evidence="5">
    <location>
        <begin position="1"/>
        <end position="28"/>
    </location>
</feature>
<dbReference type="Pfam" id="PF08534">
    <property type="entry name" value="Redoxin"/>
    <property type="match status" value="1"/>
</dbReference>
<dbReference type="PROSITE" id="PS51352">
    <property type="entry name" value="THIOREDOXIN_2"/>
    <property type="match status" value="1"/>
</dbReference>
<gene>
    <name evidence="8" type="ORF">FEZ33_01505</name>
    <name evidence="7" type="ORF">HYQ42_11115</name>
</gene>
<keyword evidence="3" id="KW-1015">Disulfide bond</keyword>
<evidence type="ECO:0000313" key="10">
    <source>
        <dbReference type="Proteomes" id="UP000823401"/>
    </source>
</evidence>
<dbReference type="SUPFAM" id="SSF52833">
    <property type="entry name" value="Thioredoxin-like"/>
    <property type="match status" value="1"/>
</dbReference>
<evidence type="ECO:0000313" key="7">
    <source>
        <dbReference type="EMBL" id="MBG9979324.1"/>
    </source>
</evidence>
<proteinExistence type="predicted"/>
<dbReference type="InterPro" id="IPR036249">
    <property type="entry name" value="Thioredoxin-like_sf"/>
</dbReference>
<accession>A0A5R9EG34</accession>
<feature type="domain" description="Thioredoxin" evidence="6">
    <location>
        <begin position="17"/>
        <end position="164"/>
    </location>
</feature>
<keyword evidence="1" id="KW-0560">Oxidoreductase</keyword>
<evidence type="ECO:0000313" key="8">
    <source>
        <dbReference type="EMBL" id="TLQ49336.1"/>
    </source>
</evidence>
<sequence>MQVTFKGDPIEVKGTQPSVGDKAPNATVTNNKGDKVELADVIKGNVTILSVVPDVLTRTCELQTKNFAEKTADKGYKYITLGRNTVDEFNEWNKENELNVDTYTDADGEFGKAYGLDIELGGDVRTTRSVFVVDKDGVIQYKQIVDEVADEPDYDSALEAADKL</sequence>
<evidence type="ECO:0000313" key="9">
    <source>
        <dbReference type="Proteomes" id="UP000306420"/>
    </source>
</evidence>